<gene>
    <name evidence="1" type="ORF">EGR_07293</name>
</gene>
<proteinExistence type="predicted"/>
<accession>W6UI92</accession>
<dbReference type="KEGG" id="egl:EGR_07293"/>
<evidence type="ECO:0000313" key="1">
    <source>
        <dbReference type="EMBL" id="EUB57822.1"/>
    </source>
</evidence>
<protein>
    <submittedName>
        <fullName evidence="1">Uncharacterized protein</fullName>
    </submittedName>
</protein>
<sequence>MDYGRILSPESPTRLSNSDTCFLTRIQIFIQTISERVQSTPYETRIQHVREIDWCKSLPYNEFSPCHFWPACKISILKYLIDLAMFQWEVVFKFVFESYFIRFKAKPSGFTKTSLPIAFTPEGFPFMFAISGSVIYKFWSKKTSFNTKNIMRERGFPPPIRIFLIISCISWGIYNHRGEEHFLINSLESCGNMSILGQMGSRSMPTIQKLGDCLQQNLMTAINYKHGYFKNFTEYEFASTTSKRTKKSALQNYF</sequence>
<dbReference type="RefSeq" id="XP_024349018.1">
    <property type="nucleotide sequence ID" value="XM_024496542.1"/>
</dbReference>
<organism evidence="1 2">
    <name type="scientific">Echinococcus granulosus</name>
    <name type="common">Hydatid tapeworm</name>
    <dbReference type="NCBI Taxonomy" id="6210"/>
    <lineage>
        <taxon>Eukaryota</taxon>
        <taxon>Metazoa</taxon>
        <taxon>Spiralia</taxon>
        <taxon>Lophotrochozoa</taxon>
        <taxon>Platyhelminthes</taxon>
        <taxon>Cestoda</taxon>
        <taxon>Eucestoda</taxon>
        <taxon>Cyclophyllidea</taxon>
        <taxon>Taeniidae</taxon>
        <taxon>Echinococcus</taxon>
        <taxon>Echinococcus granulosus group</taxon>
    </lineage>
</organism>
<dbReference type="AlphaFoldDB" id="W6UI92"/>
<dbReference type="CTD" id="36343008"/>
<dbReference type="GeneID" id="36343008"/>
<name>W6UI92_ECHGR</name>
<dbReference type="Proteomes" id="UP000019149">
    <property type="component" value="Unassembled WGS sequence"/>
</dbReference>
<dbReference type="EMBL" id="APAU02000074">
    <property type="protein sequence ID" value="EUB57822.1"/>
    <property type="molecule type" value="Genomic_DNA"/>
</dbReference>
<comment type="caution">
    <text evidence="1">The sequence shown here is derived from an EMBL/GenBank/DDBJ whole genome shotgun (WGS) entry which is preliminary data.</text>
</comment>
<keyword evidence="2" id="KW-1185">Reference proteome</keyword>
<reference evidence="1 2" key="1">
    <citation type="journal article" date="2013" name="Nat. Genet.">
        <title>The genome of the hydatid tapeworm Echinococcus granulosus.</title>
        <authorList>
            <person name="Zheng H."/>
            <person name="Zhang W."/>
            <person name="Zhang L."/>
            <person name="Zhang Z."/>
            <person name="Li J."/>
            <person name="Lu G."/>
            <person name="Zhu Y."/>
            <person name="Wang Y."/>
            <person name="Huang Y."/>
            <person name="Liu J."/>
            <person name="Kang H."/>
            <person name="Chen J."/>
            <person name="Wang L."/>
            <person name="Chen A."/>
            <person name="Yu S."/>
            <person name="Gao Z."/>
            <person name="Jin L."/>
            <person name="Gu W."/>
            <person name="Wang Z."/>
            <person name="Zhao L."/>
            <person name="Shi B."/>
            <person name="Wen H."/>
            <person name="Lin R."/>
            <person name="Jones M.K."/>
            <person name="Brejova B."/>
            <person name="Vinar T."/>
            <person name="Zhao G."/>
            <person name="McManus D.P."/>
            <person name="Chen Z."/>
            <person name="Zhou Y."/>
            <person name="Wang S."/>
        </authorList>
    </citation>
    <scope>NUCLEOTIDE SEQUENCE [LARGE SCALE GENOMIC DNA]</scope>
</reference>
<evidence type="ECO:0000313" key="2">
    <source>
        <dbReference type="Proteomes" id="UP000019149"/>
    </source>
</evidence>